<name>A0A6G1I5G5_9PEZI</name>
<organism evidence="1 2">
    <name type="scientific">Trichodelitschia bisporula</name>
    <dbReference type="NCBI Taxonomy" id="703511"/>
    <lineage>
        <taxon>Eukaryota</taxon>
        <taxon>Fungi</taxon>
        <taxon>Dikarya</taxon>
        <taxon>Ascomycota</taxon>
        <taxon>Pezizomycotina</taxon>
        <taxon>Dothideomycetes</taxon>
        <taxon>Dothideomycetes incertae sedis</taxon>
        <taxon>Phaeotrichales</taxon>
        <taxon>Phaeotrichaceae</taxon>
        <taxon>Trichodelitschia</taxon>
    </lineage>
</organism>
<keyword evidence="2" id="KW-1185">Reference proteome</keyword>
<evidence type="ECO:0000313" key="2">
    <source>
        <dbReference type="Proteomes" id="UP000799640"/>
    </source>
</evidence>
<sequence>MSSTASKLYKPRVDEWEPILDDAEWQSILKNCTKGEPLTCFLNGLADSVPRARATQSIRINKSMGFGADVWRVAVPDVYHSSVISIDASDFSAKDIINHLITIKAKWTEDVKVEFYDLPKKVLETVLSVWDGKDGWDGRGAEWHDKNPELQNVAHGLMSFYLFDGKMYECPQGRDRERKNTVLFRILLAKRRERGERG</sequence>
<dbReference type="EMBL" id="ML996689">
    <property type="protein sequence ID" value="KAF2403366.1"/>
    <property type="molecule type" value="Genomic_DNA"/>
</dbReference>
<protein>
    <submittedName>
        <fullName evidence="1">Uncharacterized protein</fullName>
    </submittedName>
</protein>
<accession>A0A6G1I5G5</accession>
<dbReference type="AlphaFoldDB" id="A0A6G1I5G5"/>
<proteinExistence type="predicted"/>
<gene>
    <name evidence="1" type="ORF">EJ06DRAFT_274471</name>
</gene>
<reference evidence="1" key="1">
    <citation type="journal article" date="2020" name="Stud. Mycol.">
        <title>101 Dothideomycetes genomes: a test case for predicting lifestyles and emergence of pathogens.</title>
        <authorList>
            <person name="Haridas S."/>
            <person name="Albert R."/>
            <person name="Binder M."/>
            <person name="Bloem J."/>
            <person name="Labutti K."/>
            <person name="Salamov A."/>
            <person name="Andreopoulos B."/>
            <person name="Baker S."/>
            <person name="Barry K."/>
            <person name="Bills G."/>
            <person name="Bluhm B."/>
            <person name="Cannon C."/>
            <person name="Castanera R."/>
            <person name="Culley D."/>
            <person name="Daum C."/>
            <person name="Ezra D."/>
            <person name="Gonzalez J."/>
            <person name="Henrissat B."/>
            <person name="Kuo A."/>
            <person name="Liang C."/>
            <person name="Lipzen A."/>
            <person name="Lutzoni F."/>
            <person name="Magnuson J."/>
            <person name="Mondo S."/>
            <person name="Nolan M."/>
            <person name="Ohm R."/>
            <person name="Pangilinan J."/>
            <person name="Park H.-J."/>
            <person name="Ramirez L."/>
            <person name="Alfaro M."/>
            <person name="Sun H."/>
            <person name="Tritt A."/>
            <person name="Yoshinaga Y."/>
            <person name="Zwiers L.-H."/>
            <person name="Turgeon B."/>
            <person name="Goodwin S."/>
            <person name="Spatafora J."/>
            <person name="Crous P."/>
            <person name="Grigoriev I."/>
        </authorList>
    </citation>
    <scope>NUCLEOTIDE SEQUENCE</scope>
    <source>
        <strain evidence="1">CBS 262.69</strain>
    </source>
</reference>
<dbReference type="Proteomes" id="UP000799640">
    <property type="component" value="Unassembled WGS sequence"/>
</dbReference>
<evidence type="ECO:0000313" key="1">
    <source>
        <dbReference type="EMBL" id="KAF2403366.1"/>
    </source>
</evidence>